<protein>
    <submittedName>
        <fullName evidence="1">Uncharacterized protein</fullName>
    </submittedName>
</protein>
<organism evidence="1">
    <name type="scientific">Arion vulgaris</name>
    <dbReference type="NCBI Taxonomy" id="1028688"/>
    <lineage>
        <taxon>Eukaryota</taxon>
        <taxon>Metazoa</taxon>
        <taxon>Spiralia</taxon>
        <taxon>Lophotrochozoa</taxon>
        <taxon>Mollusca</taxon>
        <taxon>Gastropoda</taxon>
        <taxon>Heterobranchia</taxon>
        <taxon>Euthyneura</taxon>
        <taxon>Panpulmonata</taxon>
        <taxon>Eupulmonata</taxon>
        <taxon>Stylommatophora</taxon>
        <taxon>Helicina</taxon>
        <taxon>Arionoidea</taxon>
        <taxon>Arionidae</taxon>
        <taxon>Arion</taxon>
    </lineage>
</organism>
<dbReference type="EMBL" id="HACG01000165">
    <property type="protein sequence ID" value="CEK47030.1"/>
    <property type="molecule type" value="Transcribed_RNA"/>
</dbReference>
<evidence type="ECO:0000313" key="1">
    <source>
        <dbReference type="EMBL" id="CEK47030.1"/>
    </source>
</evidence>
<proteinExistence type="predicted"/>
<name>A0A0B6XUS8_9EUPU</name>
<accession>A0A0B6XUS8</accession>
<sequence>MLLMYQLYFSHWFPVCVFPVSETYETPLNDIIDNEEDTINCCNNRAEDKGRQVYAG</sequence>
<gene>
    <name evidence="1" type="primary">ORF396</name>
</gene>
<dbReference type="AlphaFoldDB" id="A0A0B6XUS8"/>
<reference evidence="1" key="1">
    <citation type="submission" date="2014-12" db="EMBL/GenBank/DDBJ databases">
        <title>Insight into the proteome of Arion vulgaris.</title>
        <authorList>
            <person name="Aradska J."/>
            <person name="Bulat T."/>
            <person name="Smidak R."/>
            <person name="Sarate P."/>
            <person name="Gangsoo J."/>
            <person name="Sialana F."/>
            <person name="Bilban M."/>
            <person name="Lubec G."/>
        </authorList>
    </citation>
    <scope>NUCLEOTIDE SEQUENCE</scope>
    <source>
        <tissue evidence="1">Skin</tissue>
    </source>
</reference>